<dbReference type="EMBL" id="PFAR01000045">
    <property type="protein sequence ID" value="PIR92898.1"/>
    <property type="molecule type" value="Genomic_DNA"/>
</dbReference>
<evidence type="ECO:0000313" key="2">
    <source>
        <dbReference type="Proteomes" id="UP000228626"/>
    </source>
</evidence>
<gene>
    <name evidence="1" type="ORF">COT99_03830</name>
</gene>
<sequence>MGNKLEIINTEEQLRKSAEEGKNVLVGLISEAKEKEERGEKFKPEFKKIKVDKLGEYLEALSLFNETHQAERQAEIDDTYYGKLSKRVDSMEDESRDEEGNAKDKNLDLLFQLIREKLCDIYLKVLKAKEKNNKKEGVI</sequence>
<dbReference type="AlphaFoldDB" id="A0A2H0V1H6"/>
<comment type="caution">
    <text evidence="1">The sequence shown here is derived from an EMBL/GenBank/DDBJ whole genome shotgun (WGS) entry which is preliminary data.</text>
</comment>
<dbReference type="Proteomes" id="UP000228626">
    <property type="component" value="Unassembled WGS sequence"/>
</dbReference>
<name>A0A2H0V1H6_9BACT</name>
<reference evidence="2" key="1">
    <citation type="submission" date="2017-09" db="EMBL/GenBank/DDBJ databases">
        <title>Depth-based differentiation of microbial function through sediment-hosted aquifers and enrichment of novel symbionts in the deep terrestrial subsurface.</title>
        <authorList>
            <person name="Probst A.J."/>
            <person name="Ladd B."/>
            <person name="Jarett J.K."/>
            <person name="Geller-Mcgrath D.E."/>
            <person name="Sieber C.M.K."/>
            <person name="Emerson J.B."/>
            <person name="Anantharaman K."/>
            <person name="Thomas B.C."/>
            <person name="Malmstrom R."/>
            <person name="Stieglmeier M."/>
            <person name="Klingl A."/>
            <person name="Woyke T."/>
            <person name="Ryan C.M."/>
            <person name="Banfield J.F."/>
        </authorList>
    </citation>
    <scope>NUCLEOTIDE SEQUENCE [LARGE SCALE GENOMIC DNA]</scope>
</reference>
<organism evidence="1 2">
    <name type="scientific">Candidatus Falkowbacteria bacterium CG10_big_fil_rev_8_21_14_0_10_43_10</name>
    <dbReference type="NCBI Taxonomy" id="1974567"/>
    <lineage>
        <taxon>Bacteria</taxon>
        <taxon>Candidatus Falkowiibacteriota</taxon>
    </lineage>
</organism>
<proteinExistence type="predicted"/>
<evidence type="ECO:0000313" key="1">
    <source>
        <dbReference type="EMBL" id="PIR92898.1"/>
    </source>
</evidence>
<protein>
    <submittedName>
        <fullName evidence="1">Uncharacterized protein</fullName>
    </submittedName>
</protein>
<accession>A0A2H0V1H6</accession>